<proteinExistence type="predicted"/>
<dbReference type="Gene3D" id="3.40.50.2300">
    <property type="match status" value="2"/>
</dbReference>
<dbReference type="GO" id="GO:0000976">
    <property type="term" value="F:transcription cis-regulatory region binding"/>
    <property type="evidence" value="ECO:0007669"/>
    <property type="project" value="TreeGrafter"/>
</dbReference>
<dbReference type="EMBL" id="CP038015">
    <property type="protein sequence ID" value="QBP41874.1"/>
    <property type="molecule type" value="Genomic_DNA"/>
</dbReference>
<keyword evidence="1" id="KW-0678">Repressor</keyword>
<dbReference type="Gene3D" id="1.10.260.40">
    <property type="entry name" value="lambda repressor-like DNA-binding domains"/>
    <property type="match status" value="1"/>
</dbReference>
<dbReference type="SMART" id="SM00354">
    <property type="entry name" value="HTH_LACI"/>
    <property type="match status" value="1"/>
</dbReference>
<dbReference type="Proteomes" id="UP000294292">
    <property type="component" value="Chromosome"/>
</dbReference>
<dbReference type="KEGG" id="panc:E2636_12250"/>
<name>A0A4P6ZZY2_9BACL</name>
<dbReference type="InterPro" id="IPR046335">
    <property type="entry name" value="LacI/GalR-like_sensor"/>
</dbReference>
<dbReference type="CDD" id="cd19977">
    <property type="entry name" value="PBP1_EndR-like"/>
    <property type="match status" value="1"/>
</dbReference>
<dbReference type="AlphaFoldDB" id="A0A4P6ZZY2"/>
<dbReference type="RefSeq" id="WP_134210445.1">
    <property type="nucleotide sequence ID" value="NZ_CP038015.1"/>
</dbReference>
<keyword evidence="8" id="KW-1185">Reference proteome</keyword>
<dbReference type="PANTHER" id="PTHR30146">
    <property type="entry name" value="LACI-RELATED TRANSCRIPTIONAL REPRESSOR"/>
    <property type="match status" value="1"/>
</dbReference>
<dbReference type="SUPFAM" id="SSF53822">
    <property type="entry name" value="Periplasmic binding protein-like I"/>
    <property type="match status" value="1"/>
</dbReference>
<evidence type="ECO:0000259" key="5">
    <source>
        <dbReference type="PROSITE" id="PS50932"/>
    </source>
</evidence>
<feature type="domain" description="HTH cro/C1-type" evidence="6">
    <location>
        <begin position="2"/>
        <end position="49"/>
    </location>
</feature>
<evidence type="ECO:0000313" key="8">
    <source>
        <dbReference type="Proteomes" id="UP000294292"/>
    </source>
</evidence>
<dbReference type="InterPro" id="IPR010982">
    <property type="entry name" value="Lambda_DNA-bd_dom_sf"/>
</dbReference>
<dbReference type="PROSITE" id="PS50932">
    <property type="entry name" value="HTH_LACI_2"/>
    <property type="match status" value="1"/>
</dbReference>
<dbReference type="Pfam" id="PF13377">
    <property type="entry name" value="Peripla_BP_3"/>
    <property type="match status" value="1"/>
</dbReference>
<dbReference type="PROSITE" id="PS00356">
    <property type="entry name" value="HTH_LACI_1"/>
    <property type="match status" value="1"/>
</dbReference>
<keyword evidence="3 7" id="KW-0238">DNA-binding</keyword>
<accession>A0A4P6ZZY2</accession>
<dbReference type="InterPro" id="IPR028082">
    <property type="entry name" value="Peripla_BP_I"/>
</dbReference>
<protein>
    <submittedName>
        <fullName evidence="7">LacI family DNA-binding transcriptional regulator</fullName>
    </submittedName>
</protein>
<evidence type="ECO:0000256" key="1">
    <source>
        <dbReference type="ARBA" id="ARBA00022491"/>
    </source>
</evidence>
<dbReference type="CDD" id="cd01392">
    <property type="entry name" value="HTH_LacI"/>
    <property type="match status" value="1"/>
</dbReference>
<dbReference type="PANTHER" id="PTHR30146:SF148">
    <property type="entry name" value="HTH-TYPE TRANSCRIPTIONAL REPRESSOR PURR-RELATED"/>
    <property type="match status" value="1"/>
</dbReference>
<organism evidence="7 8">
    <name type="scientific">Paenisporosarcina antarctica</name>
    <dbReference type="NCBI Taxonomy" id="417367"/>
    <lineage>
        <taxon>Bacteria</taxon>
        <taxon>Bacillati</taxon>
        <taxon>Bacillota</taxon>
        <taxon>Bacilli</taxon>
        <taxon>Bacillales</taxon>
        <taxon>Caryophanaceae</taxon>
        <taxon>Paenisporosarcina</taxon>
    </lineage>
</organism>
<keyword evidence="4" id="KW-0804">Transcription</keyword>
<dbReference type="PROSITE" id="PS50943">
    <property type="entry name" value="HTH_CROC1"/>
    <property type="match status" value="1"/>
</dbReference>
<gene>
    <name evidence="7" type="ORF">E2636_12250</name>
</gene>
<dbReference type="GO" id="GO:0003700">
    <property type="term" value="F:DNA-binding transcription factor activity"/>
    <property type="evidence" value="ECO:0007669"/>
    <property type="project" value="TreeGrafter"/>
</dbReference>
<dbReference type="OrthoDB" id="9784962at2"/>
<reference evidence="7 8" key="1">
    <citation type="submission" date="2019-03" db="EMBL/GenBank/DDBJ databases">
        <title>Complete genome sequence of Paenisporosarcina antarctica CGMCC 1.6503T.</title>
        <authorList>
            <person name="Rong J.-C."/>
            <person name="Chi N.-Y."/>
            <person name="Zhang Q.-F."/>
        </authorList>
    </citation>
    <scope>NUCLEOTIDE SEQUENCE [LARGE SCALE GENOMIC DNA]</scope>
    <source>
        <strain evidence="7 8">CGMCC 1.6503</strain>
    </source>
</reference>
<evidence type="ECO:0000256" key="3">
    <source>
        <dbReference type="ARBA" id="ARBA00023125"/>
    </source>
</evidence>
<dbReference type="InterPro" id="IPR000843">
    <property type="entry name" value="HTH_LacI"/>
</dbReference>
<dbReference type="InterPro" id="IPR001387">
    <property type="entry name" value="Cro/C1-type_HTH"/>
</dbReference>
<dbReference type="SUPFAM" id="SSF47413">
    <property type="entry name" value="lambda repressor-like DNA-binding domains"/>
    <property type="match status" value="1"/>
</dbReference>
<dbReference type="Pfam" id="PF00356">
    <property type="entry name" value="LacI"/>
    <property type="match status" value="1"/>
</dbReference>
<sequence>MNKVTMADVAAYAGVSKSTISQYVNKRYKFMSESTKIRIEEAIKELNYRPNSVARSLKQKSTFTIGVIVSNILHAFSTQVIRSIEDYCNSLDFHVIVCNADDNPEKEERYIQMLRDKQVDGLIVFPTGENLELYEEMVKTNYPVVFLDRKIPDLKISSVLLDNEQAVKMAVEHLVEKGYKKIALMTNALHRVFPRQERVRVFKELTSLHQLPIDEGYIVSRDLGQLKSSLGELLTSKPVDAIIAGNDLALLEILNYVKEHHIVIPKDFALISIDDVSFGNLYNPALTVVAQPAFEMGKKAAELLLEKIKGDFKEEEHIYLFQPVLIERDSC</sequence>
<evidence type="ECO:0000313" key="7">
    <source>
        <dbReference type="EMBL" id="QBP41874.1"/>
    </source>
</evidence>
<evidence type="ECO:0000256" key="2">
    <source>
        <dbReference type="ARBA" id="ARBA00023015"/>
    </source>
</evidence>
<feature type="domain" description="HTH lacI-type" evidence="5">
    <location>
        <begin position="4"/>
        <end position="59"/>
    </location>
</feature>
<keyword evidence="2" id="KW-0805">Transcription regulation</keyword>
<evidence type="ECO:0000256" key="4">
    <source>
        <dbReference type="ARBA" id="ARBA00023163"/>
    </source>
</evidence>
<evidence type="ECO:0000259" key="6">
    <source>
        <dbReference type="PROSITE" id="PS50943"/>
    </source>
</evidence>